<dbReference type="Gene3D" id="3.30.460.10">
    <property type="entry name" value="Beta Polymerase, domain 2"/>
    <property type="match status" value="1"/>
</dbReference>
<comment type="similarity">
    <text evidence="1 2">Belongs to the Iojap/RsfS family.</text>
</comment>
<dbReference type="RefSeq" id="WP_343806441.1">
    <property type="nucleotide sequence ID" value="NZ_BAAAET010000003.1"/>
</dbReference>
<evidence type="ECO:0000313" key="3">
    <source>
        <dbReference type="EMBL" id="GAA0696121.1"/>
    </source>
</evidence>
<proteinExistence type="inferred from homology"/>
<dbReference type="NCBIfam" id="TIGR00090">
    <property type="entry name" value="rsfS_iojap_ybeB"/>
    <property type="match status" value="1"/>
</dbReference>
<dbReference type="Proteomes" id="UP001499915">
    <property type="component" value="Unassembled WGS sequence"/>
</dbReference>
<comment type="subunit">
    <text evidence="2">Interacts with ribosomal protein uL14 (rplN).</text>
</comment>
<comment type="subcellular location">
    <subcellularLocation>
        <location evidence="2">Cytoplasm</location>
    </subcellularLocation>
</comment>
<keyword evidence="2" id="KW-0678">Repressor</keyword>
<accession>A0ABN1I869</accession>
<name>A0ABN1I869_9GAMM</name>
<dbReference type="Pfam" id="PF02410">
    <property type="entry name" value="RsfS"/>
    <property type="match status" value="1"/>
</dbReference>
<keyword evidence="2" id="KW-0810">Translation regulation</keyword>
<sequence>MEIDQLRKLVHTALDDMKARDITELDVRGKSSVTDYMVIASGTSKRHVMSVAQEVQDKVKAAGLLPLGTEGQSAGDWILVDLGDIVVHVMMPDARSFYDLERLWQFDADEDAAAE</sequence>
<evidence type="ECO:0000256" key="1">
    <source>
        <dbReference type="ARBA" id="ARBA00010574"/>
    </source>
</evidence>
<dbReference type="EMBL" id="BAAAET010000003">
    <property type="protein sequence ID" value="GAA0696121.1"/>
    <property type="molecule type" value="Genomic_DNA"/>
</dbReference>
<evidence type="ECO:0000313" key="4">
    <source>
        <dbReference type="Proteomes" id="UP001499915"/>
    </source>
</evidence>
<dbReference type="InterPro" id="IPR004394">
    <property type="entry name" value="Iojap/RsfS/C7orf30"/>
</dbReference>
<evidence type="ECO:0000256" key="2">
    <source>
        <dbReference type="HAMAP-Rule" id="MF_01477"/>
    </source>
</evidence>
<organism evidence="3 4">
    <name type="scientific">Marinobacterium maritimum</name>
    <dbReference type="NCBI Taxonomy" id="500162"/>
    <lineage>
        <taxon>Bacteria</taxon>
        <taxon>Pseudomonadati</taxon>
        <taxon>Pseudomonadota</taxon>
        <taxon>Gammaproteobacteria</taxon>
        <taxon>Oceanospirillales</taxon>
        <taxon>Oceanospirillaceae</taxon>
        <taxon>Marinobacterium</taxon>
    </lineage>
</organism>
<dbReference type="InterPro" id="IPR043519">
    <property type="entry name" value="NT_sf"/>
</dbReference>
<reference evidence="3 4" key="1">
    <citation type="journal article" date="2019" name="Int. J. Syst. Evol. Microbiol.">
        <title>The Global Catalogue of Microorganisms (GCM) 10K type strain sequencing project: providing services to taxonomists for standard genome sequencing and annotation.</title>
        <authorList>
            <consortium name="The Broad Institute Genomics Platform"/>
            <consortium name="The Broad Institute Genome Sequencing Center for Infectious Disease"/>
            <person name="Wu L."/>
            <person name="Ma J."/>
        </authorList>
    </citation>
    <scope>NUCLEOTIDE SEQUENCE [LARGE SCALE GENOMIC DNA]</scope>
    <source>
        <strain evidence="3 4">JCM 15134</strain>
    </source>
</reference>
<dbReference type="HAMAP" id="MF_01477">
    <property type="entry name" value="Iojap_RsfS"/>
    <property type="match status" value="1"/>
</dbReference>
<dbReference type="SUPFAM" id="SSF81301">
    <property type="entry name" value="Nucleotidyltransferase"/>
    <property type="match status" value="1"/>
</dbReference>
<gene>
    <name evidence="2 3" type="primary">rsfS</name>
    <name evidence="3" type="ORF">GCM10009104_25090</name>
</gene>
<dbReference type="PANTHER" id="PTHR21043">
    <property type="entry name" value="IOJAP SUPERFAMILY ORTHOLOG"/>
    <property type="match status" value="1"/>
</dbReference>
<dbReference type="PANTHER" id="PTHR21043:SF0">
    <property type="entry name" value="MITOCHONDRIAL ASSEMBLY OF RIBOSOMAL LARGE SUBUNIT PROTEIN 1"/>
    <property type="match status" value="1"/>
</dbReference>
<comment type="function">
    <text evidence="2">Functions as a ribosomal silencing factor. Interacts with ribosomal protein uL14 (rplN), blocking formation of intersubunit bridge B8. Prevents association of the 30S and 50S ribosomal subunits and the formation of functional ribosomes, thus repressing translation.</text>
</comment>
<comment type="caution">
    <text evidence="3">The sequence shown here is derived from an EMBL/GenBank/DDBJ whole genome shotgun (WGS) entry which is preliminary data.</text>
</comment>
<keyword evidence="2" id="KW-0963">Cytoplasm</keyword>
<protein>
    <recommendedName>
        <fullName evidence="2">Ribosomal silencing factor RsfS</fullName>
    </recommendedName>
</protein>
<keyword evidence="4" id="KW-1185">Reference proteome</keyword>